<dbReference type="RefSeq" id="WP_219237359.1">
    <property type="nucleotide sequence ID" value="NZ_JAHWZX010000003.1"/>
</dbReference>
<comment type="catalytic activity">
    <reaction evidence="1">
        <text>dTDP-4-dehydro-6-deoxy-alpha-D-glucose = dTDP-4-dehydro-beta-L-rhamnose</text>
        <dbReference type="Rhea" id="RHEA:16969"/>
        <dbReference type="ChEBI" id="CHEBI:57649"/>
        <dbReference type="ChEBI" id="CHEBI:62830"/>
        <dbReference type="EC" id="5.1.3.13"/>
    </reaction>
</comment>
<comment type="caution">
    <text evidence="2">The sequence shown here is derived from an EMBL/GenBank/DDBJ whole genome shotgun (WGS) entry which is preliminary data.</text>
</comment>
<dbReference type="Pfam" id="PF00908">
    <property type="entry name" value="dTDP_sugar_isom"/>
    <property type="match status" value="1"/>
</dbReference>
<comment type="pathway">
    <text evidence="1">Carbohydrate biosynthesis; dTDP-L-rhamnose biosynthesis.</text>
</comment>
<dbReference type="NCBIfam" id="TIGR01221">
    <property type="entry name" value="rmlC"/>
    <property type="match status" value="1"/>
</dbReference>
<keyword evidence="3" id="KW-1185">Reference proteome</keyword>
<dbReference type="EC" id="5.1.3.13" evidence="1"/>
<evidence type="ECO:0000313" key="3">
    <source>
        <dbReference type="Proteomes" id="UP001197214"/>
    </source>
</evidence>
<proteinExistence type="inferred from homology"/>
<sequence>MEIETTGIPGCYVLQARLLRDRRGSFIKTFHTPRFEELGLRTDWREEYFSASAKGVVRGMHFQLPPVDHAKMVFCLTGEVLDVVVDLRRGSPAFGTALGFTLSAENGRGLYLPTGCAHGFVSKAEDSGMYYKVTSVHAPEQDAGIAWDSIAFDWPVSDPELSDRDRRHPRFADFETPFVFDAAKAAQ</sequence>
<keyword evidence="1 2" id="KW-0413">Isomerase</keyword>
<dbReference type="GO" id="GO:0008830">
    <property type="term" value="F:dTDP-4-dehydrorhamnose 3,5-epimerase activity"/>
    <property type="evidence" value="ECO:0007669"/>
    <property type="project" value="UniProtKB-EC"/>
</dbReference>
<comment type="subunit">
    <text evidence="1">Homodimer.</text>
</comment>
<dbReference type="CDD" id="cd00438">
    <property type="entry name" value="cupin_RmlC"/>
    <property type="match status" value="1"/>
</dbReference>
<reference evidence="2 3" key="1">
    <citation type="submission" date="2021-07" db="EMBL/GenBank/DDBJ databases">
        <title>Stakelama flava sp. nov., a novel endophytic bacterium isolated from branch of Kandelia candel.</title>
        <authorList>
            <person name="Tuo L."/>
        </authorList>
    </citation>
    <scope>NUCLEOTIDE SEQUENCE [LARGE SCALE GENOMIC DNA]</scope>
    <source>
        <strain evidence="2 3">CBK3Z-3</strain>
    </source>
</reference>
<organism evidence="2 3">
    <name type="scientific">Stakelama flava</name>
    <dbReference type="NCBI Taxonomy" id="2860338"/>
    <lineage>
        <taxon>Bacteria</taxon>
        <taxon>Pseudomonadati</taxon>
        <taxon>Pseudomonadota</taxon>
        <taxon>Alphaproteobacteria</taxon>
        <taxon>Sphingomonadales</taxon>
        <taxon>Sphingomonadaceae</taxon>
        <taxon>Stakelama</taxon>
    </lineage>
</organism>
<accession>A0ABS6XJ74</accession>
<protein>
    <recommendedName>
        <fullName evidence="1">dTDP-4-dehydrorhamnose 3,5-epimerase</fullName>
        <ecNumber evidence="1">5.1.3.13</ecNumber>
    </recommendedName>
    <alternativeName>
        <fullName evidence="1">Thymidine diphospho-4-keto-rhamnose 3,5-epimerase</fullName>
    </alternativeName>
</protein>
<gene>
    <name evidence="2" type="primary">rfbC</name>
    <name evidence="2" type="ORF">KY084_05185</name>
</gene>
<dbReference type="PANTHER" id="PTHR21047:SF2">
    <property type="entry name" value="THYMIDINE DIPHOSPHO-4-KETO-RHAMNOSE 3,5-EPIMERASE"/>
    <property type="match status" value="1"/>
</dbReference>
<dbReference type="EMBL" id="JAHWZX010000003">
    <property type="protein sequence ID" value="MBW4330264.1"/>
    <property type="molecule type" value="Genomic_DNA"/>
</dbReference>
<name>A0ABS6XJ74_9SPHN</name>
<comment type="function">
    <text evidence="1">Catalyzes the epimerization of the C3' and C5'positions of dTDP-6-deoxy-D-xylo-4-hexulose, forming dTDP-6-deoxy-L-lyxo-4-hexulose.</text>
</comment>
<evidence type="ECO:0000256" key="1">
    <source>
        <dbReference type="RuleBase" id="RU364069"/>
    </source>
</evidence>
<evidence type="ECO:0000313" key="2">
    <source>
        <dbReference type="EMBL" id="MBW4330264.1"/>
    </source>
</evidence>
<dbReference type="Proteomes" id="UP001197214">
    <property type="component" value="Unassembled WGS sequence"/>
</dbReference>
<dbReference type="InterPro" id="IPR000888">
    <property type="entry name" value="RmlC-like"/>
</dbReference>
<comment type="similarity">
    <text evidence="1">Belongs to the dTDP-4-dehydrorhamnose 3,5-epimerase family.</text>
</comment>
<dbReference type="PANTHER" id="PTHR21047">
    <property type="entry name" value="DTDP-6-DEOXY-D-GLUCOSE-3,5 EPIMERASE"/>
    <property type="match status" value="1"/>
</dbReference>